<organism evidence="1 2">
    <name type="scientific">Tritrichomonas musculus</name>
    <dbReference type="NCBI Taxonomy" id="1915356"/>
    <lineage>
        <taxon>Eukaryota</taxon>
        <taxon>Metamonada</taxon>
        <taxon>Parabasalia</taxon>
        <taxon>Tritrichomonadida</taxon>
        <taxon>Tritrichomonadidae</taxon>
        <taxon>Tritrichomonas</taxon>
    </lineage>
</organism>
<comment type="caution">
    <text evidence="1">The sequence shown here is derived from an EMBL/GenBank/DDBJ whole genome shotgun (WGS) entry which is preliminary data.</text>
</comment>
<protein>
    <submittedName>
        <fullName evidence="1">Uncharacterized protein</fullName>
    </submittedName>
</protein>
<sequence>MSNETYNQESPFIRSPHCNSFDTTFNIQPEAVGKTMVRSHAHRRSSNLQTSIDFMKPNKEMSKTLKHRRSNI</sequence>
<dbReference type="EMBL" id="JAPFFF010000002">
    <property type="protein sequence ID" value="KAK8896113.1"/>
    <property type="molecule type" value="Genomic_DNA"/>
</dbReference>
<reference evidence="1 2" key="1">
    <citation type="submission" date="2024-04" db="EMBL/GenBank/DDBJ databases">
        <title>Tritrichomonas musculus Genome.</title>
        <authorList>
            <person name="Alves-Ferreira E."/>
            <person name="Grigg M."/>
            <person name="Lorenzi H."/>
            <person name="Galac M."/>
        </authorList>
    </citation>
    <scope>NUCLEOTIDE SEQUENCE [LARGE SCALE GENOMIC DNA]</scope>
    <source>
        <strain evidence="1 2">EAF2021</strain>
    </source>
</reference>
<proteinExistence type="predicted"/>
<gene>
    <name evidence="1" type="ORF">M9Y10_014004</name>
</gene>
<accession>A0ABR2KYJ8</accession>
<name>A0ABR2KYJ8_9EUKA</name>
<evidence type="ECO:0000313" key="2">
    <source>
        <dbReference type="Proteomes" id="UP001470230"/>
    </source>
</evidence>
<keyword evidence="2" id="KW-1185">Reference proteome</keyword>
<evidence type="ECO:0000313" key="1">
    <source>
        <dbReference type="EMBL" id="KAK8896113.1"/>
    </source>
</evidence>
<dbReference type="Proteomes" id="UP001470230">
    <property type="component" value="Unassembled WGS sequence"/>
</dbReference>